<organism evidence="1 2">
    <name type="scientific">Neobacillus bataviensis LMG 21833</name>
    <dbReference type="NCBI Taxonomy" id="1117379"/>
    <lineage>
        <taxon>Bacteria</taxon>
        <taxon>Bacillati</taxon>
        <taxon>Bacillota</taxon>
        <taxon>Bacilli</taxon>
        <taxon>Bacillales</taxon>
        <taxon>Bacillaceae</taxon>
        <taxon>Neobacillus</taxon>
    </lineage>
</organism>
<gene>
    <name evidence="1" type="ORF">BABA_15522</name>
</gene>
<dbReference type="EMBL" id="AJLS01000115">
    <property type="protein sequence ID" value="EKN66532.1"/>
    <property type="molecule type" value="Genomic_DNA"/>
</dbReference>
<dbReference type="PATRIC" id="fig|1117379.3.peg.3216"/>
<reference evidence="1 2" key="1">
    <citation type="journal article" date="2012" name="Front. Microbiol.">
        <title>Redundancy and modularity in membrane-associated dissimilatory nitrate reduction in Bacillus.</title>
        <authorList>
            <person name="Heylen K."/>
            <person name="Keltjens J."/>
        </authorList>
    </citation>
    <scope>NUCLEOTIDE SEQUENCE [LARGE SCALE GENOMIC DNA]</scope>
    <source>
        <strain evidence="2">LMG 21833T</strain>
    </source>
</reference>
<protein>
    <submittedName>
        <fullName evidence="1">Uncharacterized protein</fullName>
    </submittedName>
</protein>
<accession>K6D239</accession>
<comment type="caution">
    <text evidence="1">The sequence shown here is derived from an EMBL/GenBank/DDBJ whole genome shotgun (WGS) entry which is preliminary data.</text>
</comment>
<evidence type="ECO:0000313" key="2">
    <source>
        <dbReference type="Proteomes" id="UP000006316"/>
    </source>
</evidence>
<name>K6D239_9BACI</name>
<sequence length="63" mass="7264">MTDSWEIYEKGNLEGYYVPDSVRNYEKGNIERFYVPDFVGIYEKGNLKPKQGASIPAGTYFFA</sequence>
<dbReference type="STRING" id="1117379.BABA_15522"/>
<dbReference type="AlphaFoldDB" id="K6D239"/>
<evidence type="ECO:0000313" key="1">
    <source>
        <dbReference type="EMBL" id="EKN66532.1"/>
    </source>
</evidence>
<proteinExistence type="predicted"/>
<keyword evidence="2" id="KW-1185">Reference proteome</keyword>
<dbReference type="Proteomes" id="UP000006316">
    <property type="component" value="Unassembled WGS sequence"/>
</dbReference>